<evidence type="ECO:0000313" key="3">
    <source>
        <dbReference type="Proteomes" id="UP001381693"/>
    </source>
</evidence>
<dbReference type="AlphaFoldDB" id="A0AAN8X1Y7"/>
<feature type="compositionally biased region" description="Polar residues" evidence="1">
    <location>
        <begin position="117"/>
        <end position="133"/>
    </location>
</feature>
<proteinExistence type="predicted"/>
<evidence type="ECO:0000313" key="2">
    <source>
        <dbReference type="EMBL" id="KAK7070579.1"/>
    </source>
</evidence>
<reference evidence="2 3" key="1">
    <citation type="submission" date="2023-11" db="EMBL/GenBank/DDBJ databases">
        <title>Halocaridina rubra genome assembly.</title>
        <authorList>
            <person name="Smith C."/>
        </authorList>
    </citation>
    <scope>NUCLEOTIDE SEQUENCE [LARGE SCALE GENOMIC DNA]</scope>
    <source>
        <strain evidence="2">EP-1</strain>
        <tissue evidence="2">Whole</tissue>
    </source>
</reference>
<dbReference type="EMBL" id="JAXCGZ010015300">
    <property type="protein sequence ID" value="KAK7070579.1"/>
    <property type="molecule type" value="Genomic_DNA"/>
</dbReference>
<feature type="region of interest" description="Disordered" evidence="1">
    <location>
        <begin position="61"/>
        <end position="139"/>
    </location>
</feature>
<evidence type="ECO:0000256" key="1">
    <source>
        <dbReference type="SAM" id="MobiDB-lite"/>
    </source>
</evidence>
<dbReference type="InterPro" id="IPR009818">
    <property type="entry name" value="PAM2_motif"/>
</dbReference>
<sequence>MTSNSEPDFSEFMWMAEEDLEDFDNKVINEVAQVMMQQATIVSSGILRDEEEEFLRRMLEEEEERDTVYYSQYLEEKRRNNETSDLESSMQKMGVSPQGMGKESTLNPHAAEFVPGQRSNSTSSEPARNTRQVNAGKKS</sequence>
<name>A0AAN8X1Y7_HALRR</name>
<gene>
    <name evidence="2" type="ORF">SK128_007740</name>
</gene>
<dbReference type="Proteomes" id="UP001381693">
    <property type="component" value="Unassembled WGS sequence"/>
</dbReference>
<organism evidence="2 3">
    <name type="scientific">Halocaridina rubra</name>
    <name type="common">Hawaiian red shrimp</name>
    <dbReference type="NCBI Taxonomy" id="373956"/>
    <lineage>
        <taxon>Eukaryota</taxon>
        <taxon>Metazoa</taxon>
        <taxon>Ecdysozoa</taxon>
        <taxon>Arthropoda</taxon>
        <taxon>Crustacea</taxon>
        <taxon>Multicrustacea</taxon>
        <taxon>Malacostraca</taxon>
        <taxon>Eumalacostraca</taxon>
        <taxon>Eucarida</taxon>
        <taxon>Decapoda</taxon>
        <taxon>Pleocyemata</taxon>
        <taxon>Caridea</taxon>
        <taxon>Atyoidea</taxon>
        <taxon>Atyidae</taxon>
        <taxon>Halocaridina</taxon>
    </lineage>
</organism>
<evidence type="ECO:0008006" key="4">
    <source>
        <dbReference type="Google" id="ProtNLM"/>
    </source>
</evidence>
<comment type="caution">
    <text evidence="2">The sequence shown here is derived from an EMBL/GenBank/DDBJ whole genome shotgun (WGS) entry which is preliminary data.</text>
</comment>
<dbReference type="Pfam" id="PF07145">
    <property type="entry name" value="PAM2"/>
    <property type="match status" value="1"/>
</dbReference>
<protein>
    <recommendedName>
        <fullName evidence="4">Ataxin-2 C-terminal domain-containing protein</fullName>
    </recommendedName>
</protein>
<keyword evidence="3" id="KW-1185">Reference proteome</keyword>
<accession>A0AAN8X1Y7</accession>